<dbReference type="PANTHER" id="PTHR34538">
    <property type="entry name" value="EXPRESSED PROTEIN"/>
    <property type="match status" value="1"/>
</dbReference>
<evidence type="ECO:0000313" key="2">
    <source>
        <dbReference type="Proteomes" id="UP001454036"/>
    </source>
</evidence>
<organism evidence="1 2">
    <name type="scientific">Lithospermum erythrorhizon</name>
    <name type="common">Purple gromwell</name>
    <name type="synonym">Lithospermum officinale var. erythrorhizon</name>
    <dbReference type="NCBI Taxonomy" id="34254"/>
    <lineage>
        <taxon>Eukaryota</taxon>
        <taxon>Viridiplantae</taxon>
        <taxon>Streptophyta</taxon>
        <taxon>Embryophyta</taxon>
        <taxon>Tracheophyta</taxon>
        <taxon>Spermatophyta</taxon>
        <taxon>Magnoliopsida</taxon>
        <taxon>eudicotyledons</taxon>
        <taxon>Gunneridae</taxon>
        <taxon>Pentapetalae</taxon>
        <taxon>asterids</taxon>
        <taxon>lamiids</taxon>
        <taxon>Boraginales</taxon>
        <taxon>Boraginaceae</taxon>
        <taxon>Boraginoideae</taxon>
        <taxon>Lithospermeae</taxon>
        <taxon>Lithospermum</taxon>
    </lineage>
</organism>
<protein>
    <submittedName>
        <fullName evidence="1">Uncharacterized protein</fullName>
    </submittedName>
</protein>
<name>A0AAV3RTN6_LITER</name>
<accession>A0AAV3RTN6</accession>
<dbReference type="AlphaFoldDB" id="A0AAV3RTN6"/>
<keyword evidence="2" id="KW-1185">Reference proteome</keyword>
<dbReference type="Proteomes" id="UP001454036">
    <property type="component" value="Unassembled WGS sequence"/>
</dbReference>
<proteinExistence type="predicted"/>
<dbReference type="PANTHER" id="PTHR34538:SF10">
    <property type="entry name" value="GENOME ASSEMBLY, CHROMOSOME: A06"/>
    <property type="match status" value="1"/>
</dbReference>
<reference evidence="1 2" key="1">
    <citation type="submission" date="2024-01" db="EMBL/GenBank/DDBJ databases">
        <title>The complete chloroplast genome sequence of Lithospermum erythrorhizon: insights into the phylogenetic relationship among Boraginaceae species and the maternal lineages of purple gromwells.</title>
        <authorList>
            <person name="Okada T."/>
            <person name="Watanabe K."/>
        </authorList>
    </citation>
    <scope>NUCLEOTIDE SEQUENCE [LARGE SCALE GENOMIC DNA]</scope>
</reference>
<dbReference type="EMBL" id="BAABME010011479">
    <property type="protein sequence ID" value="GAA0183815.1"/>
    <property type="molecule type" value="Genomic_DNA"/>
</dbReference>
<sequence length="93" mass="11029">MGLFGRLMKVDNFSKKQGRSLYWRIKAAVKKAVKNARKQQFKFQYDPSSYALNFDDGCYEWAEKRGAFHLVKFHECSHISWVYVVLVETKHVH</sequence>
<comment type="caution">
    <text evidence="1">The sequence shown here is derived from an EMBL/GenBank/DDBJ whole genome shotgun (WGS) entry which is preliminary data.</text>
</comment>
<evidence type="ECO:0000313" key="1">
    <source>
        <dbReference type="EMBL" id="GAA0183815.1"/>
    </source>
</evidence>
<gene>
    <name evidence="1" type="ORF">LIER_31164</name>
</gene>